<proteinExistence type="predicted"/>
<organism evidence="2 3">
    <name type="scientific">Parnassius apollo</name>
    <name type="common">Apollo butterfly</name>
    <name type="synonym">Papilio apollo</name>
    <dbReference type="NCBI Taxonomy" id="110799"/>
    <lineage>
        <taxon>Eukaryota</taxon>
        <taxon>Metazoa</taxon>
        <taxon>Ecdysozoa</taxon>
        <taxon>Arthropoda</taxon>
        <taxon>Hexapoda</taxon>
        <taxon>Insecta</taxon>
        <taxon>Pterygota</taxon>
        <taxon>Neoptera</taxon>
        <taxon>Endopterygota</taxon>
        <taxon>Lepidoptera</taxon>
        <taxon>Glossata</taxon>
        <taxon>Ditrysia</taxon>
        <taxon>Papilionoidea</taxon>
        <taxon>Papilionidae</taxon>
        <taxon>Parnassiinae</taxon>
        <taxon>Parnassini</taxon>
        <taxon>Parnassius</taxon>
        <taxon>Parnassius</taxon>
    </lineage>
</organism>
<evidence type="ECO:0000256" key="1">
    <source>
        <dbReference type="SAM" id="MobiDB-lite"/>
    </source>
</evidence>
<dbReference type="AlphaFoldDB" id="A0A8S3XZU6"/>
<name>A0A8S3XZU6_PARAO</name>
<feature type="compositionally biased region" description="Basic and acidic residues" evidence="1">
    <location>
        <begin position="9"/>
        <end position="18"/>
    </location>
</feature>
<dbReference type="Proteomes" id="UP000691718">
    <property type="component" value="Unassembled WGS sequence"/>
</dbReference>
<evidence type="ECO:0000313" key="3">
    <source>
        <dbReference type="Proteomes" id="UP000691718"/>
    </source>
</evidence>
<sequence>MGDCNGQLGERRPEEKKVLGPFTYSNKPRSRNGEHITNFALENNLTILNTMFRKNKKNMWTWISPDGKTKNQIDFIMTNRNNYFTNFSVIKKLNFNTNHKLIRAELASNQPKKPRPRHDLFNTKLGKHQLEQITIALIDKFTDYESNTKEFGTRGRYNWIENTIKTQIQLIANTKTEPKKWLTTNTTKLLEARNHLISTKDTQTEEKI</sequence>
<feature type="region of interest" description="Disordered" evidence="1">
    <location>
        <begin position="1"/>
        <end position="33"/>
    </location>
</feature>
<dbReference type="EMBL" id="CAJQZP010001449">
    <property type="protein sequence ID" value="CAG5047398.1"/>
    <property type="molecule type" value="Genomic_DNA"/>
</dbReference>
<protein>
    <submittedName>
        <fullName evidence="2">(apollo) hypothetical protein</fullName>
    </submittedName>
</protein>
<reference evidence="2" key="1">
    <citation type="submission" date="2021-04" db="EMBL/GenBank/DDBJ databases">
        <authorList>
            <person name="Tunstrom K."/>
        </authorList>
    </citation>
    <scope>NUCLEOTIDE SEQUENCE</scope>
</reference>
<evidence type="ECO:0000313" key="2">
    <source>
        <dbReference type="EMBL" id="CAG5047398.1"/>
    </source>
</evidence>
<keyword evidence="3" id="KW-1185">Reference proteome</keyword>
<gene>
    <name evidence="2" type="ORF">PAPOLLO_LOCUS23909</name>
</gene>
<comment type="caution">
    <text evidence="2">The sequence shown here is derived from an EMBL/GenBank/DDBJ whole genome shotgun (WGS) entry which is preliminary data.</text>
</comment>
<accession>A0A8S3XZU6</accession>
<dbReference type="OrthoDB" id="410104at2759"/>